<sequence length="245" mass="25752">MLDVPTLLIALAFLLAALLYASVGHGGASAYLAVMALAGMPPTVMRPTALISNMLVAGVGAYKYMRAGRFSWRVFWPFAITSVPMAYLGGSIHLPAHYFEALLGIALFFAALRLLVKPGGVAETLRPFKWGWALGIGAVLGFVSGLIGIGGGIFLSPLLIFLRWAETRQVSGIAAAFILVNSASGFLGLLQNSPPLPSALPLWAVAVLAGGWLGAELGSRHLSPPWIRRVLGVVLVIAALRVLLA</sequence>
<reference evidence="7 8" key="1">
    <citation type="submission" date="2015-07" db="EMBL/GenBank/DDBJ databases">
        <title>Whole genome sequence of Thermanaerothrix daxensis DSM 23592.</title>
        <authorList>
            <person name="Hemp J."/>
            <person name="Ward L.M."/>
            <person name="Pace L.A."/>
            <person name="Fischer W.W."/>
        </authorList>
    </citation>
    <scope>NUCLEOTIDE SEQUENCE [LARGE SCALE GENOMIC DNA]</scope>
    <source>
        <strain evidence="7 8">GNS-1</strain>
    </source>
</reference>
<comment type="subcellular location">
    <subcellularLocation>
        <location evidence="6">Cell membrane</location>
        <topology evidence="6">Multi-pass membrane protein</topology>
    </subcellularLocation>
    <subcellularLocation>
        <location evidence="1">Membrane</location>
        <topology evidence="1">Multi-pass membrane protein</topology>
    </subcellularLocation>
</comment>
<dbReference type="Proteomes" id="UP000050544">
    <property type="component" value="Unassembled WGS sequence"/>
</dbReference>
<dbReference type="STRING" id="869279.SE15_09685"/>
<dbReference type="PANTHER" id="PTHR43701:SF5">
    <property type="entry name" value="MEMBRANE TRANSPORTER PROTEIN-RELATED"/>
    <property type="match status" value="1"/>
</dbReference>
<dbReference type="OrthoDB" id="560496at2"/>
<evidence type="ECO:0000313" key="7">
    <source>
        <dbReference type="EMBL" id="KPL82420.1"/>
    </source>
</evidence>
<keyword evidence="8" id="KW-1185">Reference proteome</keyword>
<protein>
    <recommendedName>
        <fullName evidence="6">Probable membrane transporter protein</fullName>
    </recommendedName>
</protein>
<evidence type="ECO:0000256" key="5">
    <source>
        <dbReference type="ARBA" id="ARBA00023136"/>
    </source>
</evidence>
<dbReference type="RefSeq" id="WP_054521909.1">
    <property type="nucleotide sequence ID" value="NZ_LGKO01000005.1"/>
</dbReference>
<dbReference type="PATRIC" id="fig|869279.4.peg.1546"/>
<feature type="transmembrane region" description="Helical" evidence="6">
    <location>
        <begin position="98"/>
        <end position="116"/>
    </location>
</feature>
<keyword evidence="5 6" id="KW-0472">Membrane</keyword>
<keyword evidence="6" id="KW-1003">Cell membrane</keyword>
<dbReference type="Pfam" id="PF01925">
    <property type="entry name" value="TauE"/>
    <property type="match status" value="1"/>
</dbReference>
<feature type="transmembrane region" description="Helical" evidence="6">
    <location>
        <begin position="137"/>
        <end position="164"/>
    </location>
</feature>
<dbReference type="InterPro" id="IPR051598">
    <property type="entry name" value="TSUP/Inactive_protease-like"/>
</dbReference>
<keyword evidence="4 6" id="KW-1133">Transmembrane helix</keyword>
<proteinExistence type="inferred from homology"/>
<dbReference type="AlphaFoldDB" id="A0A0P6Y0L9"/>
<feature type="transmembrane region" description="Helical" evidence="6">
    <location>
        <begin position="170"/>
        <end position="189"/>
    </location>
</feature>
<evidence type="ECO:0000256" key="4">
    <source>
        <dbReference type="ARBA" id="ARBA00022989"/>
    </source>
</evidence>
<feature type="transmembrane region" description="Helical" evidence="6">
    <location>
        <begin position="44"/>
        <end position="62"/>
    </location>
</feature>
<comment type="similarity">
    <text evidence="2 6">Belongs to the 4-toluene sulfonate uptake permease (TSUP) (TC 2.A.102) family.</text>
</comment>
<feature type="transmembrane region" description="Helical" evidence="6">
    <location>
        <begin position="74"/>
        <end position="92"/>
    </location>
</feature>
<evidence type="ECO:0000256" key="1">
    <source>
        <dbReference type="ARBA" id="ARBA00004141"/>
    </source>
</evidence>
<gene>
    <name evidence="7" type="ORF">SE15_09685</name>
</gene>
<evidence type="ECO:0000256" key="2">
    <source>
        <dbReference type="ARBA" id="ARBA00009142"/>
    </source>
</evidence>
<dbReference type="EMBL" id="LGKO01000005">
    <property type="protein sequence ID" value="KPL82420.1"/>
    <property type="molecule type" value="Genomic_DNA"/>
</dbReference>
<accession>A0A0P6Y0L9</accession>
<comment type="caution">
    <text evidence="7">The sequence shown here is derived from an EMBL/GenBank/DDBJ whole genome shotgun (WGS) entry which is preliminary data.</text>
</comment>
<dbReference type="PANTHER" id="PTHR43701">
    <property type="entry name" value="MEMBRANE TRANSPORTER PROTEIN MJ0441-RELATED"/>
    <property type="match status" value="1"/>
</dbReference>
<dbReference type="InterPro" id="IPR002781">
    <property type="entry name" value="TM_pro_TauE-like"/>
</dbReference>
<organism evidence="7 8">
    <name type="scientific">Thermanaerothrix daxensis</name>
    <dbReference type="NCBI Taxonomy" id="869279"/>
    <lineage>
        <taxon>Bacteria</taxon>
        <taxon>Bacillati</taxon>
        <taxon>Chloroflexota</taxon>
        <taxon>Anaerolineae</taxon>
        <taxon>Anaerolineales</taxon>
        <taxon>Anaerolineaceae</taxon>
        <taxon>Thermanaerothrix</taxon>
    </lineage>
</organism>
<feature type="transmembrane region" description="Helical" evidence="6">
    <location>
        <begin position="226"/>
        <end position="244"/>
    </location>
</feature>
<evidence type="ECO:0000313" key="8">
    <source>
        <dbReference type="Proteomes" id="UP000050544"/>
    </source>
</evidence>
<keyword evidence="3 6" id="KW-0812">Transmembrane</keyword>
<evidence type="ECO:0000256" key="6">
    <source>
        <dbReference type="RuleBase" id="RU363041"/>
    </source>
</evidence>
<evidence type="ECO:0000256" key="3">
    <source>
        <dbReference type="ARBA" id="ARBA00022692"/>
    </source>
</evidence>
<dbReference type="GO" id="GO:0005886">
    <property type="term" value="C:plasma membrane"/>
    <property type="evidence" value="ECO:0007669"/>
    <property type="project" value="UniProtKB-SubCell"/>
</dbReference>
<feature type="transmembrane region" description="Helical" evidence="6">
    <location>
        <begin position="196"/>
        <end position="214"/>
    </location>
</feature>
<name>A0A0P6Y0L9_9CHLR</name>